<feature type="domain" description="Reverse transcriptase Ty1/copia-type" evidence="1">
    <location>
        <begin position="159"/>
        <end position="317"/>
    </location>
</feature>
<accession>A0ABQ8JG30</accession>
<proteinExistence type="predicted"/>
<dbReference type="Proteomes" id="UP000887458">
    <property type="component" value="Unassembled WGS sequence"/>
</dbReference>
<keyword evidence="3" id="KW-1185">Reference proteome</keyword>
<name>A0ABQ8JG30_DERPT</name>
<evidence type="ECO:0000259" key="1">
    <source>
        <dbReference type="Pfam" id="PF07727"/>
    </source>
</evidence>
<dbReference type="EMBL" id="NJHN03000042">
    <property type="protein sequence ID" value="KAH9421345.1"/>
    <property type="molecule type" value="Genomic_DNA"/>
</dbReference>
<evidence type="ECO:0000313" key="3">
    <source>
        <dbReference type="Proteomes" id="UP000887458"/>
    </source>
</evidence>
<comment type="caution">
    <text evidence="2">The sequence shown here is derived from an EMBL/GenBank/DDBJ whole genome shotgun (WGS) entry which is preliminary data.</text>
</comment>
<reference evidence="2 3" key="1">
    <citation type="journal article" date="2018" name="J. Allergy Clin. Immunol.">
        <title>High-quality assembly of Dermatophagoides pteronyssinus genome and transcriptome reveals a wide range of novel allergens.</title>
        <authorList>
            <person name="Liu X.Y."/>
            <person name="Yang K.Y."/>
            <person name="Wang M.Q."/>
            <person name="Kwok J.S."/>
            <person name="Zeng X."/>
            <person name="Yang Z."/>
            <person name="Xiao X.J."/>
            <person name="Lau C.P."/>
            <person name="Li Y."/>
            <person name="Huang Z.M."/>
            <person name="Ba J.G."/>
            <person name="Yim A.K."/>
            <person name="Ouyang C.Y."/>
            <person name="Ngai S.M."/>
            <person name="Chan T.F."/>
            <person name="Leung E.L."/>
            <person name="Liu L."/>
            <person name="Liu Z.G."/>
            <person name="Tsui S.K."/>
        </authorList>
    </citation>
    <scope>NUCLEOTIDE SEQUENCE [LARGE SCALE GENOMIC DNA]</scope>
    <source>
        <strain evidence="2">Derp</strain>
    </source>
</reference>
<evidence type="ECO:0000313" key="2">
    <source>
        <dbReference type="EMBL" id="KAH9421345.1"/>
    </source>
</evidence>
<dbReference type="InterPro" id="IPR013103">
    <property type="entry name" value="RVT_2"/>
</dbReference>
<organism evidence="2 3">
    <name type="scientific">Dermatophagoides pteronyssinus</name>
    <name type="common">European house dust mite</name>
    <dbReference type="NCBI Taxonomy" id="6956"/>
    <lineage>
        <taxon>Eukaryota</taxon>
        <taxon>Metazoa</taxon>
        <taxon>Ecdysozoa</taxon>
        <taxon>Arthropoda</taxon>
        <taxon>Chelicerata</taxon>
        <taxon>Arachnida</taxon>
        <taxon>Acari</taxon>
        <taxon>Acariformes</taxon>
        <taxon>Sarcoptiformes</taxon>
        <taxon>Astigmata</taxon>
        <taxon>Psoroptidia</taxon>
        <taxon>Analgoidea</taxon>
        <taxon>Pyroglyphidae</taxon>
        <taxon>Dermatophagoidinae</taxon>
        <taxon>Dermatophagoides</taxon>
    </lineage>
</organism>
<sequence>MAKEFDNYQLMTTLKKRGIKFLTSTPHTPQQNVEKLSAEIELSWNVPEPCYLIQSYPLITGTWHPRNYFLLDPRNGNIFKSCNVTFDESKRGYIQPSCLRKESVAKDEKSKVAAIASKCSSNQIDEDDPKTYQQAMGSINSVQWQKAIDKEISDLIQKVMVVSKARLVVRGFEQYGSNNNYAPTLNISSLKTFLTLALSRKMMIKQCDVSAAFLNSKLDTEIYVTPPDGINTKYWRLNKALYGLKEAPRAWYQTLHDYLVNDIKLKCSLVDQCIFYSDNIMIAVYVDDIIIAADSTTTVDQFISNIKRKFEIHDYADYIDDALERFGMSDCNPVLILMDAFEDFSNCEVNNRQSRPDISVCVSHLGAFADRPSEELWKACKKNSTIFEKGTKNRKLRLLPVENKVLNLFTDASLVCWSSKKQTRLTHSTCEAELVAALDGWKQAEPIRQLLTEVGFLQTSNFILTVQLLWQFWKRIHLRNPIL</sequence>
<dbReference type="InterPro" id="IPR043502">
    <property type="entry name" value="DNA/RNA_pol_sf"/>
</dbReference>
<gene>
    <name evidence="2" type="ORF">DERP_015442</name>
</gene>
<protein>
    <recommendedName>
        <fullName evidence="1">Reverse transcriptase Ty1/copia-type domain-containing protein</fullName>
    </recommendedName>
</protein>
<dbReference type="SUPFAM" id="SSF56672">
    <property type="entry name" value="DNA/RNA polymerases"/>
    <property type="match status" value="1"/>
</dbReference>
<reference evidence="2 3" key="2">
    <citation type="journal article" date="2022" name="Mol. Biol. Evol.">
        <title>Comparative Genomics Reveals Insights into the Divergent Evolution of Astigmatic Mites and Household Pest Adaptations.</title>
        <authorList>
            <person name="Xiong Q."/>
            <person name="Wan A.T."/>
            <person name="Liu X."/>
            <person name="Fung C.S."/>
            <person name="Xiao X."/>
            <person name="Malainual N."/>
            <person name="Hou J."/>
            <person name="Wang L."/>
            <person name="Wang M."/>
            <person name="Yang K.Y."/>
            <person name="Cui Y."/>
            <person name="Leung E.L."/>
            <person name="Nong W."/>
            <person name="Shin S.K."/>
            <person name="Au S.W."/>
            <person name="Jeong K.Y."/>
            <person name="Chew F.T."/>
            <person name="Hui J.H."/>
            <person name="Leung T.F."/>
            <person name="Tungtrongchitr A."/>
            <person name="Zhong N."/>
            <person name="Liu Z."/>
            <person name="Tsui S.K."/>
        </authorList>
    </citation>
    <scope>NUCLEOTIDE SEQUENCE [LARGE SCALE GENOMIC DNA]</scope>
    <source>
        <strain evidence="2">Derp</strain>
    </source>
</reference>
<dbReference type="Pfam" id="PF07727">
    <property type="entry name" value="RVT_2"/>
    <property type="match status" value="1"/>
</dbReference>